<dbReference type="EMBL" id="DXAQ01000015">
    <property type="protein sequence ID" value="HIZ88484.1"/>
    <property type="molecule type" value="Genomic_DNA"/>
</dbReference>
<dbReference type="AlphaFoldDB" id="A0A9D2GSE4"/>
<comment type="caution">
    <text evidence="2">The sequence shown here is derived from an EMBL/GenBank/DDBJ whole genome shotgun (WGS) entry which is preliminary data.</text>
</comment>
<gene>
    <name evidence="2" type="ORF">H9804_00935</name>
</gene>
<evidence type="ECO:0000256" key="1">
    <source>
        <dbReference type="SAM" id="SignalP"/>
    </source>
</evidence>
<reference evidence="2" key="2">
    <citation type="submission" date="2021-04" db="EMBL/GenBank/DDBJ databases">
        <authorList>
            <person name="Gilroy R."/>
        </authorList>
    </citation>
    <scope>NUCLEOTIDE SEQUENCE</scope>
    <source>
        <strain evidence="2">ChiW4-1371</strain>
    </source>
</reference>
<feature type="signal peptide" evidence="1">
    <location>
        <begin position="1"/>
        <end position="20"/>
    </location>
</feature>
<feature type="chain" id="PRO_5039192378" evidence="1">
    <location>
        <begin position="21"/>
        <end position="152"/>
    </location>
</feature>
<reference evidence="2" key="1">
    <citation type="journal article" date="2021" name="PeerJ">
        <title>Extensive microbial diversity within the chicken gut microbiome revealed by metagenomics and culture.</title>
        <authorList>
            <person name="Gilroy R."/>
            <person name="Ravi A."/>
            <person name="Getino M."/>
            <person name="Pursley I."/>
            <person name="Horton D.L."/>
            <person name="Alikhan N.F."/>
            <person name="Baker D."/>
            <person name="Gharbi K."/>
            <person name="Hall N."/>
            <person name="Watson M."/>
            <person name="Adriaenssens E.M."/>
            <person name="Foster-Nyarko E."/>
            <person name="Jarju S."/>
            <person name="Secka A."/>
            <person name="Antonio M."/>
            <person name="Oren A."/>
            <person name="Chaudhuri R.R."/>
            <person name="La Ragione R."/>
            <person name="Hildebrand F."/>
            <person name="Pallen M.J."/>
        </authorList>
    </citation>
    <scope>NUCLEOTIDE SEQUENCE</scope>
    <source>
        <strain evidence="2">ChiW4-1371</strain>
    </source>
</reference>
<keyword evidence="1" id="KW-0732">Signal</keyword>
<organism evidence="2 3">
    <name type="scientific">Candidatus Mucispirillum faecigallinarum</name>
    <dbReference type="NCBI Taxonomy" id="2838699"/>
    <lineage>
        <taxon>Bacteria</taxon>
        <taxon>Pseudomonadati</taxon>
        <taxon>Deferribacterota</taxon>
        <taxon>Deferribacteres</taxon>
        <taxon>Deferribacterales</taxon>
        <taxon>Mucispirillaceae</taxon>
        <taxon>Mucispirillum</taxon>
    </lineage>
</organism>
<protein>
    <submittedName>
        <fullName evidence="2">DUF3015 domain-containing protein</fullName>
    </submittedName>
</protein>
<accession>A0A9D2GSE4</accession>
<dbReference type="InterPro" id="IPR021383">
    <property type="entry name" value="DUF3015"/>
</dbReference>
<dbReference type="Proteomes" id="UP000824176">
    <property type="component" value="Unassembled WGS sequence"/>
</dbReference>
<proteinExistence type="predicted"/>
<dbReference type="Pfam" id="PF11220">
    <property type="entry name" value="DUF3015"/>
    <property type="match status" value="1"/>
</dbReference>
<evidence type="ECO:0000313" key="3">
    <source>
        <dbReference type="Proteomes" id="UP000824176"/>
    </source>
</evidence>
<evidence type="ECO:0000313" key="2">
    <source>
        <dbReference type="EMBL" id="HIZ88484.1"/>
    </source>
</evidence>
<sequence length="152" mass="15954">MKKALLVFIIVSMMAPAAFAGAVRNNVGCGIGTLLFESVGKPNGGWLLQMTASWTNGTLSNTFSMTTGTINCAGHINKAVSTEVYEFVTANMDNLAKDIAMGHGDTINSLGSMLAVKDINAFGSKLQANFSDIFPNSEVQSDSVANKIIALS</sequence>
<name>A0A9D2GSE4_9BACT</name>